<dbReference type="InterPro" id="IPR043578">
    <property type="entry name" value="GltB_archl_type"/>
</dbReference>
<feature type="domain" description="Iron-binding zinc finger CDGSH type" evidence="7">
    <location>
        <begin position="46"/>
        <end position="81"/>
    </location>
</feature>
<dbReference type="GO" id="GO:0004355">
    <property type="term" value="F:glutamate synthase (NADPH) activity"/>
    <property type="evidence" value="ECO:0007669"/>
    <property type="project" value="UniProtKB-EC"/>
</dbReference>
<dbReference type="InterPro" id="IPR018967">
    <property type="entry name" value="FeS-contain_CDGSH-typ"/>
</dbReference>
<protein>
    <submittedName>
        <fullName evidence="8">Glutamate synthase [NADPH] large chain</fullName>
        <ecNumber evidence="8">1.4.1.13</ecNumber>
    </submittedName>
</protein>
<evidence type="ECO:0000256" key="5">
    <source>
        <dbReference type="ARBA" id="ARBA00023004"/>
    </source>
</evidence>
<dbReference type="InterPro" id="IPR024188">
    <property type="entry name" value="GltB"/>
</dbReference>
<keyword evidence="4 8" id="KW-0560">Oxidoreductase</keyword>
<evidence type="ECO:0000256" key="1">
    <source>
        <dbReference type="ARBA" id="ARBA00009716"/>
    </source>
</evidence>
<dbReference type="AlphaFoldDB" id="A0A3B0R3Q0"/>
<keyword evidence="2" id="KW-0001">2Fe-2S</keyword>
<accession>A0A3B0R3Q0</accession>
<proteinExistence type="inferred from homology"/>
<keyword evidence="3" id="KW-0479">Metal-binding</keyword>
<dbReference type="Pfam" id="PF09360">
    <property type="entry name" value="zf-CDGSH"/>
    <property type="match status" value="1"/>
</dbReference>
<dbReference type="GO" id="GO:0046872">
    <property type="term" value="F:metal ion binding"/>
    <property type="evidence" value="ECO:0007669"/>
    <property type="project" value="UniProtKB-KW"/>
</dbReference>
<dbReference type="EMBL" id="UOEA01000021">
    <property type="protein sequence ID" value="VAV82508.1"/>
    <property type="molecule type" value="Genomic_DNA"/>
</dbReference>
<dbReference type="GO" id="GO:0051537">
    <property type="term" value="F:2 iron, 2 sulfur cluster binding"/>
    <property type="evidence" value="ECO:0007669"/>
    <property type="project" value="UniProtKB-KW"/>
</dbReference>
<evidence type="ECO:0000256" key="3">
    <source>
        <dbReference type="ARBA" id="ARBA00022723"/>
    </source>
</evidence>
<dbReference type="InterPro" id="IPR042216">
    <property type="entry name" value="MitoNEET_CISD"/>
</dbReference>
<sequence>MKLPKVAKKSPAVLELDAGTYHWCSCGLSKDQPYCDGSHKDTGFKPLEVLIEQKGTVAFCLCKATGNPPYCDGAHTKLKDAAPTDAPGDAPTGAASVTAEPYLELVRSLAKDGLSKTGRHGPMGAMGVPVPSLPRWDDIQILTAQLATRPLLDGDPVGTELVIGPNAKKPLRLDVPVFVSDMSFGSLSEEAKVALAKGAEGAATGICSGEGGMLPEEQEANSRYLYELASARFGFKDELLGRVQAFHFKAGQAAKTGVGGHLPAGKVIGKVAEVRGLKPGTDAISPARFADLATPGDFGRFGDHVRDLTGGIPVGIKMSANHIEADIEFAIEAGVDYIILDGRGGGTGAAPLVLRDHISVPTIAALARARRFLDKAGRKDITLIITGGLRTPTDFVKALALGADGIALASSALQAMGCVAARICNTGNCPTGIATQRPELRAKFDIETASTRLTRFLLSSTELMQVVARACGHSHLNRFSAKDLTTCKAEIARLSGISYAGLSDPAL</sequence>
<organism evidence="8">
    <name type="scientific">hydrothermal vent metagenome</name>
    <dbReference type="NCBI Taxonomy" id="652676"/>
    <lineage>
        <taxon>unclassified sequences</taxon>
        <taxon>metagenomes</taxon>
        <taxon>ecological metagenomes</taxon>
    </lineage>
</organism>
<dbReference type="EC" id="1.4.1.13" evidence="8"/>
<dbReference type="InterPro" id="IPR002932">
    <property type="entry name" value="Glu_synthdom"/>
</dbReference>
<dbReference type="GO" id="GO:0005737">
    <property type="term" value="C:cytoplasm"/>
    <property type="evidence" value="ECO:0007669"/>
    <property type="project" value="UniProtKB-ARBA"/>
</dbReference>
<evidence type="ECO:0000256" key="2">
    <source>
        <dbReference type="ARBA" id="ARBA00022714"/>
    </source>
</evidence>
<dbReference type="Gene3D" id="3.20.20.70">
    <property type="entry name" value="Aldolase class I"/>
    <property type="match status" value="1"/>
</dbReference>
<keyword evidence="6" id="KW-0411">Iron-sulfur</keyword>
<dbReference type="PIRSF" id="PIRSF500061">
    <property type="entry name" value="GOGAT_lg2_archl"/>
    <property type="match status" value="1"/>
</dbReference>
<comment type="similarity">
    <text evidence="1">Belongs to the glutamate synthase family.</text>
</comment>
<dbReference type="SMART" id="SM00704">
    <property type="entry name" value="ZnF_CDGSH"/>
    <property type="match status" value="2"/>
</dbReference>
<gene>
    <name evidence="8" type="ORF">MNBD_DELTA01-1604</name>
</gene>
<dbReference type="Pfam" id="PF01645">
    <property type="entry name" value="Glu_synthase"/>
    <property type="match status" value="1"/>
</dbReference>
<dbReference type="GO" id="GO:0006537">
    <property type="term" value="P:glutamate biosynthetic process"/>
    <property type="evidence" value="ECO:0007669"/>
    <property type="project" value="InterPro"/>
</dbReference>
<keyword evidence="5" id="KW-0408">Iron</keyword>
<evidence type="ECO:0000313" key="8">
    <source>
        <dbReference type="EMBL" id="VAV82508.1"/>
    </source>
</evidence>
<name>A0A3B0R3Q0_9ZZZZ</name>
<dbReference type="PANTHER" id="PTHR43819:SF1">
    <property type="entry name" value="ARCHAEAL-TYPE GLUTAMATE SYNTHASE [NADPH]"/>
    <property type="match status" value="1"/>
</dbReference>
<dbReference type="InterPro" id="IPR013785">
    <property type="entry name" value="Aldolase_TIM"/>
</dbReference>
<dbReference type="PANTHER" id="PTHR43819">
    <property type="entry name" value="ARCHAEAL-TYPE GLUTAMATE SYNTHASE [NADPH]"/>
    <property type="match status" value="1"/>
</dbReference>
<evidence type="ECO:0000259" key="7">
    <source>
        <dbReference type="SMART" id="SM00704"/>
    </source>
</evidence>
<evidence type="ECO:0000256" key="6">
    <source>
        <dbReference type="ARBA" id="ARBA00023014"/>
    </source>
</evidence>
<dbReference type="Gene3D" id="3.40.5.90">
    <property type="entry name" value="CDGSH iron-sulfur domain, mitoNEET-type"/>
    <property type="match status" value="2"/>
</dbReference>
<dbReference type="CDD" id="cd02808">
    <property type="entry name" value="GltS_FMN"/>
    <property type="match status" value="1"/>
</dbReference>
<feature type="domain" description="Iron-binding zinc finger CDGSH type" evidence="7">
    <location>
        <begin position="9"/>
        <end position="45"/>
    </location>
</feature>
<dbReference type="PIRSF" id="PIRSF006429">
    <property type="entry name" value="GOGAT_lg_2"/>
    <property type="match status" value="1"/>
</dbReference>
<evidence type="ECO:0000256" key="4">
    <source>
        <dbReference type="ARBA" id="ARBA00023002"/>
    </source>
</evidence>
<reference evidence="8" key="1">
    <citation type="submission" date="2018-06" db="EMBL/GenBank/DDBJ databases">
        <authorList>
            <person name="Zhirakovskaya E."/>
        </authorList>
    </citation>
    <scope>NUCLEOTIDE SEQUENCE</scope>
</reference>
<dbReference type="SUPFAM" id="SSF51395">
    <property type="entry name" value="FMN-linked oxidoreductases"/>
    <property type="match status" value="1"/>
</dbReference>